<dbReference type="EMBL" id="LXPS01000036">
    <property type="protein sequence ID" value="OAE40634.1"/>
    <property type="molecule type" value="Genomic_DNA"/>
</dbReference>
<dbReference type="PANTHER" id="PTHR43046:SF14">
    <property type="entry name" value="MUTT_NUDIX FAMILY PROTEIN"/>
    <property type="match status" value="1"/>
</dbReference>
<reference evidence="4 5" key="1">
    <citation type="submission" date="2016-05" db="EMBL/GenBank/DDBJ databases">
        <authorList>
            <person name="Lavstsen T."/>
            <person name="Jespersen J.S."/>
        </authorList>
    </citation>
    <scope>NUCLEOTIDE SEQUENCE [LARGE SCALE GENOMIC DNA]</scope>
    <source>
        <strain evidence="4 5">KCJ1736</strain>
    </source>
</reference>
<dbReference type="GO" id="GO:0016787">
    <property type="term" value="F:hydrolase activity"/>
    <property type="evidence" value="ECO:0007669"/>
    <property type="project" value="UniProtKB-KW"/>
</dbReference>
<dbReference type="InterPro" id="IPR000086">
    <property type="entry name" value="NUDIX_hydrolase_dom"/>
</dbReference>
<proteinExistence type="predicted"/>
<evidence type="ECO:0000313" key="4">
    <source>
        <dbReference type="EMBL" id="OAE40634.1"/>
    </source>
</evidence>
<dbReference type="AlphaFoldDB" id="A0A176X1U2"/>
<dbReference type="Pfam" id="PF00293">
    <property type="entry name" value="NUDIX"/>
    <property type="match status" value="1"/>
</dbReference>
<accession>A0A176X1U2</accession>
<dbReference type="Gene3D" id="3.90.79.10">
    <property type="entry name" value="Nucleoside Triphosphate Pyrophosphohydrolase"/>
    <property type="match status" value="1"/>
</dbReference>
<dbReference type="InterPro" id="IPR015797">
    <property type="entry name" value="NUDIX_hydrolase-like_dom_sf"/>
</dbReference>
<name>A0A176X1U2_AGRTU</name>
<comment type="caution">
    <text evidence="4">The sequence shown here is derived from an EMBL/GenBank/DDBJ whole genome shotgun (WGS) entry which is preliminary data.</text>
</comment>
<evidence type="ECO:0000259" key="3">
    <source>
        <dbReference type="PROSITE" id="PS51462"/>
    </source>
</evidence>
<dbReference type="SUPFAM" id="SSF55811">
    <property type="entry name" value="Nudix"/>
    <property type="match status" value="1"/>
</dbReference>
<gene>
    <name evidence="4" type="ORF">A7J57_10235</name>
</gene>
<protein>
    <submittedName>
        <fullName evidence="4">DNA mismatch repair protein MutT</fullName>
    </submittedName>
</protein>
<evidence type="ECO:0000256" key="1">
    <source>
        <dbReference type="ARBA" id="ARBA00001946"/>
    </source>
</evidence>
<dbReference type="PROSITE" id="PS51462">
    <property type="entry name" value="NUDIX"/>
    <property type="match status" value="1"/>
</dbReference>
<feature type="domain" description="Nudix hydrolase" evidence="3">
    <location>
        <begin position="18"/>
        <end position="153"/>
    </location>
</feature>
<dbReference type="RefSeq" id="WP_063950383.1">
    <property type="nucleotide sequence ID" value="NZ_LXPS01000036.1"/>
</dbReference>
<organism evidence="4 5">
    <name type="scientific">Agrobacterium tumefaciens</name>
    <dbReference type="NCBI Taxonomy" id="358"/>
    <lineage>
        <taxon>Bacteria</taxon>
        <taxon>Pseudomonadati</taxon>
        <taxon>Pseudomonadota</taxon>
        <taxon>Alphaproteobacteria</taxon>
        <taxon>Hyphomicrobiales</taxon>
        <taxon>Rhizobiaceae</taxon>
        <taxon>Rhizobium/Agrobacterium group</taxon>
        <taxon>Agrobacterium</taxon>
        <taxon>Agrobacterium tumefaciens complex</taxon>
    </lineage>
</organism>
<evidence type="ECO:0000256" key="2">
    <source>
        <dbReference type="ARBA" id="ARBA00022801"/>
    </source>
</evidence>
<keyword evidence="2" id="KW-0378">Hydrolase</keyword>
<dbReference type="Proteomes" id="UP000077098">
    <property type="component" value="Unassembled WGS sequence"/>
</dbReference>
<evidence type="ECO:0000313" key="5">
    <source>
        <dbReference type="Proteomes" id="UP000077098"/>
    </source>
</evidence>
<comment type="cofactor">
    <cofactor evidence="1">
        <name>Mg(2+)</name>
        <dbReference type="ChEBI" id="CHEBI:18420"/>
    </cofactor>
</comment>
<dbReference type="PANTHER" id="PTHR43046">
    <property type="entry name" value="GDP-MANNOSE MANNOSYL HYDROLASE"/>
    <property type="match status" value="1"/>
</dbReference>
<dbReference type="CDD" id="cd04688">
    <property type="entry name" value="NUDIX_Hydrolase"/>
    <property type="match status" value="1"/>
</dbReference>
<sequence length="178" mass="20611">MTSAPERHMIRLDRKPQLFSMRVAAVIFQNEHLLVQRGVKDDYWALPGGRAEIGESSEQTIVREIGEELDRACSVERLLWSAENFFAYDVYSAHELGFYYLVSLDHPLPFHVNDIVHRVMDGIEVEFRWLPARISALIENDLRPRFIAERIEALPSRHEHLIVREGRAGAVEHPKETV</sequence>